<feature type="compositionally biased region" description="Polar residues" evidence="10">
    <location>
        <begin position="1"/>
        <end position="30"/>
    </location>
</feature>
<feature type="compositionally biased region" description="Basic and acidic residues" evidence="10">
    <location>
        <begin position="111"/>
        <end position="120"/>
    </location>
</feature>
<proteinExistence type="inferred from homology"/>
<evidence type="ECO:0000256" key="3">
    <source>
        <dbReference type="ARBA" id="ARBA00004496"/>
    </source>
</evidence>
<protein>
    <recommendedName>
        <fullName evidence="5">Snurportin-1</fullName>
    </recommendedName>
</protein>
<feature type="compositionally biased region" description="Basic residues" evidence="10">
    <location>
        <begin position="184"/>
        <end position="201"/>
    </location>
</feature>
<gene>
    <name evidence="12" type="ORF">INT45_002441</name>
</gene>
<sequence>HPDQQWKPNFDNQPVNNINTTSTDQSNTNADEQKKATPLYKGKVNVDWDDLSSRFEQNVTMSSAALRQSQRQESFLSFKAPLAHARGTQEERRRQALERQKSSRQTTMNTRRREYTKTEQDDCDNEDEDYSSNEEDSNSDVSAVDKDEEEQQQQSMKRGRDTDDEGEDWMDDDTKIQRVETSTRPKKNTKGKKKKNKRKFKKQEGNGVMYGESLDEVPHDFYENWVIMPYPTGKRCILTTGKGETIARRKNGSIWKRFQSMLPNGSKGKHDWKNSNQCILDCIYDPIHWTFYILDVMCWKGYSIYDCDTDFRHFWLQTKVESEMDTRTTENMFYKFKALRPIPMTEFTSVSQNPQKYMNEQGYDFKLDGILFYHRETRYIEGSTPLVIWVPGENNFNQLSTWRRDHYLFDVHSSAWDAQQGMNIILPAKNDKDSSNFNTSTTTVFDHGLIYHRHANDEKTNHAEELLHHANTPKLKYHCSFDCDAVGSSIIFCQPQINTTFIEDPFRLAVAQREANKRACSTSSSNSSYLMESDPSKRRKTTAGAS</sequence>
<dbReference type="GO" id="GO:0005634">
    <property type="term" value="C:nucleus"/>
    <property type="evidence" value="ECO:0007669"/>
    <property type="project" value="UniProtKB-SubCell"/>
</dbReference>
<comment type="subcellular location">
    <subcellularLocation>
        <location evidence="3">Cytoplasm</location>
    </subcellularLocation>
    <subcellularLocation>
        <location evidence="2">Nucleus</location>
    </subcellularLocation>
</comment>
<evidence type="ECO:0000256" key="1">
    <source>
        <dbReference type="ARBA" id="ARBA00003975"/>
    </source>
</evidence>
<keyword evidence="13" id="KW-1185">Reference proteome</keyword>
<evidence type="ECO:0000256" key="6">
    <source>
        <dbReference type="ARBA" id="ARBA00022448"/>
    </source>
</evidence>
<feature type="region of interest" description="Disordered" evidence="10">
    <location>
        <begin position="518"/>
        <end position="546"/>
    </location>
</feature>
<keyword evidence="9" id="KW-0539">Nucleus</keyword>
<evidence type="ECO:0000256" key="8">
    <source>
        <dbReference type="ARBA" id="ARBA00022884"/>
    </source>
</evidence>
<keyword evidence="8" id="KW-0694">RNA-binding</keyword>
<evidence type="ECO:0000313" key="12">
    <source>
        <dbReference type="EMBL" id="KAG2225975.1"/>
    </source>
</evidence>
<dbReference type="AlphaFoldDB" id="A0A8H7SCA0"/>
<feature type="compositionally biased region" description="Acidic residues" evidence="10">
    <location>
        <begin position="121"/>
        <end position="138"/>
    </location>
</feature>
<reference evidence="12 13" key="1">
    <citation type="submission" date="2020-12" db="EMBL/GenBank/DDBJ databases">
        <title>Metabolic potential, ecology and presence of endohyphal bacteria is reflected in genomic diversity of Mucoromycotina.</title>
        <authorList>
            <person name="Muszewska A."/>
            <person name="Okrasinska A."/>
            <person name="Steczkiewicz K."/>
            <person name="Drgas O."/>
            <person name="Orlowska M."/>
            <person name="Perlinska-Lenart U."/>
            <person name="Aleksandrzak-Piekarczyk T."/>
            <person name="Szatraj K."/>
            <person name="Zielenkiewicz U."/>
            <person name="Pilsyk S."/>
            <person name="Malc E."/>
            <person name="Mieczkowski P."/>
            <person name="Kruszewska J.S."/>
            <person name="Biernat P."/>
            <person name="Pawlowska J."/>
        </authorList>
    </citation>
    <scope>NUCLEOTIDE SEQUENCE [LARGE SCALE GENOMIC DNA]</scope>
    <source>
        <strain evidence="12 13">CBS 142.35</strain>
    </source>
</reference>
<dbReference type="CDD" id="cd09232">
    <property type="entry name" value="Snurportin-1_C"/>
    <property type="match status" value="1"/>
</dbReference>
<feature type="compositionally biased region" description="Basic and acidic residues" evidence="10">
    <location>
        <begin position="172"/>
        <end position="183"/>
    </location>
</feature>
<accession>A0A8H7SCA0</accession>
<dbReference type="GO" id="GO:0005737">
    <property type="term" value="C:cytoplasm"/>
    <property type="evidence" value="ECO:0007669"/>
    <property type="project" value="UniProtKB-SubCell"/>
</dbReference>
<evidence type="ECO:0000256" key="4">
    <source>
        <dbReference type="ARBA" id="ARBA00007540"/>
    </source>
</evidence>
<organism evidence="12 13">
    <name type="scientific">Circinella minor</name>
    <dbReference type="NCBI Taxonomy" id="1195481"/>
    <lineage>
        <taxon>Eukaryota</taxon>
        <taxon>Fungi</taxon>
        <taxon>Fungi incertae sedis</taxon>
        <taxon>Mucoromycota</taxon>
        <taxon>Mucoromycotina</taxon>
        <taxon>Mucoromycetes</taxon>
        <taxon>Mucorales</taxon>
        <taxon>Lichtheimiaceae</taxon>
        <taxon>Circinella</taxon>
    </lineage>
</organism>
<dbReference type="OrthoDB" id="10003593at2759"/>
<dbReference type="InterPro" id="IPR047857">
    <property type="entry name" value="Snurportin1_C"/>
</dbReference>
<feature type="compositionally biased region" description="Basic and acidic residues" evidence="10">
    <location>
        <begin position="87"/>
        <end position="101"/>
    </location>
</feature>
<dbReference type="Proteomes" id="UP000646827">
    <property type="component" value="Unassembled WGS sequence"/>
</dbReference>
<dbReference type="GO" id="GO:0061015">
    <property type="term" value="P:snRNA import into nucleus"/>
    <property type="evidence" value="ECO:0007669"/>
    <property type="project" value="InterPro"/>
</dbReference>
<evidence type="ECO:0000259" key="11">
    <source>
        <dbReference type="Pfam" id="PF21974"/>
    </source>
</evidence>
<comment type="function">
    <text evidence="1">Functions as an U snRNP-specific nuclear import adapter. Involved in the trimethylguanosine (m3G)-cap-dependent nuclear import of U snRNPs. Binds specifically to the terminal m3G-cap U snRNAs.</text>
</comment>
<keyword evidence="6" id="KW-0813">Transport</keyword>
<feature type="non-terminal residue" evidence="12">
    <location>
        <position position="1"/>
    </location>
</feature>
<comment type="similarity">
    <text evidence="4">Belongs to the snurportin family.</text>
</comment>
<dbReference type="Gene3D" id="3.30.470.30">
    <property type="entry name" value="DNA ligase/mRNA capping enzyme"/>
    <property type="match status" value="1"/>
</dbReference>
<evidence type="ECO:0000313" key="13">
    <source>
        <dbReference type="Proteomes" id="UP000646827"/>
    </source>
</evidence>
<evidence type="ECO:0000256" key="9">
    <source>
        <dbReference type="ARBA" id="ARBA00023242"/>
    </source>
</evidence>
<feature type="region of interest" description="Disordered" evidence="10">
    <location>
        <begin position="77"/>
        <end position="205"/>
    </location>
</feature>
<keyword evidence="7" id="KW-0963">Cytoplasm</keyword>
<feature type="compositionally biased region" description="Acidic residues" evidence="10">
    <location>
        <begin position="162"/>
        <end position="171"/>
    </location>
</feature>
<comment type="caution">
    <text evidence="12">The sequence shown here is derived from an EMBL/GenBank/DDBJ whole genome shotgun (WGS) entry which is preliminary data.</text>
</comment>
<evidence type="ECO:0000256" key="2">
    <source>
        <dbReference type="ARBA" id="ARBA00004123"/>
    </source>
</evidence>
<name>A0A8H7SCA0_9FUNG</name>
<feature type="compositionally biased region" description="Basic residues" evidence="10">
    <location>
        <begin position="537"/>
        <end position="546"/>
    </location>
</feature>
<evidence type="ECO:0000256" key="5">
    <source>
        <dbReference type="ARBA" id="ARBA00016034"/>
    </source>
</evidence>
<feature type="compositionally biased region" description="Polar residues" evidence="10">
    <location>
        <begin position="519"/>
        <end position="530"/>
    </location>
</feature>
<dbReference type="SUPFAM" id="SSF56091">
    <property type="entry name" value="DNA ligase/mRNA capping enzyme, catalytic domain"/>
    <property type="match status" value="1"/>
</dbReference>
<dbReference type="PANTHER" id="PTHR13403">
    <property type="entry name" value="SNURPORTIN1 RNUT1 PROTEIN RNA, U TRANSPORTER 1"/>
    <property type="match status" value="1"/>
</dbReference>
<evidence type="ECO:0000256" key="10">
    <source>
        <dbReference type="SAM" id="MobiDB-lite"/>
    </source>
</evidence>
<dbReference type="InterPro" id="IPR017336">
    <property type="entry name" value="Snurportin-1"/>
</dbReference>
<evidence type="ECO:0000256" key="7">
    <source>
        <dbReference type="ARBA" id="ARBA00022490"/>
    </source>
</evidence>
<dbReference type="GO" id="GO:0003723">
    <property type="term" value="F:RNA binding"/>
    <property type="evidence" value="ECO:0007669"/>
    <property type="project" value="UniProtKB-KW"/>
</dbReference>
<dbReference type="Pfam" id="PF21974">
    <property type="entry name" value="SPN1_m3Gcap_bd"/>
    <property type="match status" value="1"/>
</dbReference>
<dbReference type="PANTHER" id="PTHR13403:SF6">
    <property type="entry name" value="SNURPORTIN-1"/>
    <property type="match status" value="1"/>
</dbReference>
<dbReference type="EMBL" id="JAEPRB010000021">
    <property type="protein sequence ID" value="KAG2225975.1"/>
    <property type="molecule type" value="Genomic_DNA"/>
</dbReference>
<feature type="domain" description="Snurportin-1 m3G cap-binding" evidence="11">
    <location>
        <begin position="208"/>
        <end position="390"/>
    </location>
</feature>
<feature type="region of interest" description="Disordered" evidence="10">
    <location>
        <begin position="1"/>
        <end position="38"/>
    </location>
</feature>